<dbReference type="PANTHER" id="PTHR35010:SF2">
    <property type="entry name" value="BLL4672 PROTEIN"/>
    <property type="match status" value="1"/>
</dbReference>
<dbReference type="Pfam" id="PF13560">
    <property type="entry name" value="HTH_31"/>
    <property type="match status" value="1"/>
</dbReference>
<dbReference type="SUPFAM" id="SSF47413">
    <property type="entry name" value="lambda repressor-like DNA-binding domains"/>
    <property type="match status" value="1"/>
</dbReference>
<evidence type="ECO:0000313" key="3">
    <source>
        <dbReference type="Proteomes" id="UP000660265"/>
    </source>
</evidence>
<sequence>MGKAELPPQSDMQKIMRTWRARRDLEDVPGMRDLPRHRHRRGRLTQSIMADLLGVDERHYRRLEHGEGRISKDLVRDCARILDLNPAEASALYVWSGHQPPRTVVPEHPDVPDDLLGLLHRIGHGAYWSDDTYTVLAYNCRAAWHWPWMQRPGANVMEELLAPSSQGREQCRQWETRWAPYMVAELRRSSIVDSEHDPIQRVVRRVRRSAEVRRLWDGDERAEMSLHPYGTVRPMVLPLTGRVHVSVQALAPLAHPGLRMIVGIPVDFTEPDLPVGPPPPPRPTDAEH</sequence>
<dbReference type="RefSeq" id="WP_189106665.1">
    <property type="nucleotide sequence ID" value="NZ_BMMV01000004.1"/>
</dbReference>
<dbReference type="Proteomes" id="UP000660265">
    <property type="component" value="Unassembled WGS sequence"/>
</dbReference>
<dbReference type="InterPro" id="IPR010982">
    <property type="entry name" value="Lambda_DNA-bd_dom_sf"/>
</dbReference>
<evidence type="ECO:0000313" key="2">
    <source>
        <dbReference type="EMBL" id="GGJ85559.1"/>
    </source>
</evidence>
<comment type="caution">
    <text evidence="2">The sequence shown here is derived from an EMBL/GenBank/DDBJ whole genome shotgun (WGS) entry which is preliminary data.</text>
</comment>
<dbReference type="InterPro" id="IPR041413">
    <property type="entry name" value="MLTR_LBD"/>
</dbReference>
<organism evidence="2 3">
    <name type="scientific">Streptomyces camponoticapitis</name>
    <dbReference type="NCBI Taxonomy" id="1616125"/>
    <lineage>
        <taxon>Bacteria</taxon>
        <taxon>Bacillati</taxon>
        <taxon>Actinomycetota</taxon>
        <taxon>Actinomycetes</taxon>
        <taxon>Kitasatosporales</taxon>
        <taxon>Streptomycetaceae</taxon>
        <taxon>Streptomyces</taxon>
    </lineage>
</organism>
<name>A0ABQ2E599_9ACTN</name>
<evidence type="ECO:0000259" key="1">
    <source>
        <dbReference type="PROSITE" id="PS50943"/>
    </source>
</evidence>
<gene>
    <name evidence="2" type="ORF">GCM10011583_16500</name>
</gene>
<reference evidence="3" key="1">
    <citation type="journal article" date="2019" name="Int. J. Syst. Evol. Microbiol.">
        <title>The Global Catalogue of Microorganisms (GCM) 10K type strain sequencing project: providing services to taxonomists for standard genome sequencing and annotation.</title>
        <authorList>
            <consortium name="The Broad Institute Genomics Platform"/>
            <consortium name="The Broad Institute Genome Sequencing Center for Infectious Disease"/>
            <person name="Wu L."/>
            <person name="Ma J."/>
        </authorList>
    </citation>
    <scope>NUCLEOTIDE SEQUENCE [LARGE SCALE GENOMIC DNA]</scope>
    <source>
        <strain evidence="3">CGMCC 4.7275</strain>
    </source>
</reference>
<feature type="domain" description="HTH cro/C1-type" evidence="1">
    <location>
        <begin position="44"/>
        <end position="89"/>
    </location>
</feature>
<protein>
    <recommendedName>
        <fullName evidence="1">HTH cro/C1-type domain-containing protein</fullName>
    </recommendedName>
</protein>
<dbReference type="Gene3D" id="1.10.260.40">
    <property type="entry name" value="lambda repressor-like DNA-binding domains"/>
    <property type="match status" value="1"/>
</dbReference>
<dbReference type="Gene3D" id="3.30.450.180">
    <property type="match status" value="1"/>
</dbReference>
<dbReference type="CDD" id="cd00093">
    <property type="entry name" value="HTH_XRE"/>
    <property type="match status" value="1"/>
</dbReference>
<dbReference type="PANTHER" id="PTHR35010">
    <property type="entry name" value="BLL4672 PROTEIN-RELATED"/>
    <property type="match status" value="1"/>
</dbReference>
<accession>A0ABQ2E599</accession>
<dbReference type="Pfam" id="PF17765">
    <property type="entry name" value="MLTR_LBD"/>
    <property type="match status" value="1"/>
</dbReference>
<keyword evidence="3" id="KW-1185">Reference proteome</keyword>
<dbReference type="InterPro" id="IPR001387">
    <property type="entry name" value="Cro/C1-type_HTH"/>
</dbReference>
<dbReference type="PROSITE" id="PS50943">
    <property type="entry name" value="HTH_CROC1"/>
    <property type="match status" value="1"/>
</dbReference>
<proteinExistence type="predicted"/>
<dbReference type="EMBL" id="BMMV01000004">
    <property type="protein sequence ID" value="GGJ85559.1"/>
    <property type="molecule type" value="Genomic_DNA"/>
</dbReference>